<feature type="transmembrane region" description="Helical" evidence="1">
    <location>
        <begin position="143"/>
        <end position="163"/>
    </location>
</feature>
<dbReference type="InterPro" id="IPR003004">
    <property type="entry name" value="GspF/PilC"/>
</dbReference>
<dbReference type="EMBL" id="UAUF01000002">
    <property type="protein sequence ID" value="SPY99902.1"/>
    <property type="molecule type" value="Genomic_DNA"/>
</dbReference>
<reference evidence="4 5" key="1">
    <citation type="submission" date="2018-06" db="EMBL/GenBank/DDBJ databases">
        <authorList>
            <consortium name="Pathogen Informatics"/>
            <person name="Doyle S."/>
        </authorList>
    </citation>
    <scope>NUCLEOTIDE SEQUENCE [LARGE SCALE GENOMIC DNA]</scope>
    <source>
        <strain evidence="4 5">NCTC11842</strain>
    </source>
</reference>
<sequence length="387" mass="43437">MDIRSIFSSLGDSLRSYKEAKENGSHTPLEVRIAAIVFASKRADYYRFVADVIEGTKGRKSLRDIFRSDALRYENTARGKLSEHWARQFEEGGSLAKAFAGTLPRQDVAILDTLQRATGEGGLEQGLRDLADNTALVAKARSIMFTTMAASLVCIALVLGLVFTMPSYTVPKLAEAFSMLPQEMYPASARHLFSFADFVSENWLYCMVGVTFLLTLCLWSISFATGPTRKFLDKYGFIWGLYRDFQSVRLLCNLASMLRKRGNSTHGLREAVEMQLHGASRWKTYHINKMLSMIDRGEIGPSLFSTGILDRETTYYIADLISSRGLEDALQFVRERLEKKVLARISVQAALFSWALMIGSIGIAAYLMFLHVEAIDDMRSALQQYLA</sequence>
<dbReference type="AlphaFoldDB" id="A0A2X2BZ17"/>
<reference evidence="2 6" key="2">
    <citation type="submission" date="2020-11" db="EMBL/GenBank/DDBJ databases">
        <title>Enhanced detection system for hospital associated transmission using whole genome sequencing surveillance.</title>
        <authorList>
            <person name="Harrison L.H."/>
            <person name="Van Tyne D."/>
            <person name="Marsh J.W."/>
            <person name="Griffith M.P."/>
            <person name="Snyder D.J."/>
            <person name="Cooper V.S."/>
            <person name="Mustapha M."/>
        </authorList>
    </citation>
    <scope>NUCLEOTIDE SEQUENCE [LARGE SCALE GENOMIC DNA]</scope>
    <source>
        <strain evidence="2 6">PSB00013</strain>
    </source>
</reference>
<evidence type="ECO:0000313" key="5">
    <source>
        <dbReference type="Proteomes" id="UP000250443"/>
    </source>
</evidence>
<feature type="transmembrane region" description="Helical" evidence="1">
    <location>
        <begin position="341"/>
        <end position="369"/>
    </location>
</feature>
<evidence type="ECO:0000313" key="4">
    <source>
        <dbReference type="EMBL" id="SPZ00078.1"/>
    </source>
</evidence>
<accession>A0A2X2BZ17</accession>
<evidence type="ECO:0000313" key="3">
    <source>
        <dbReference type="EMBL" id="SPY99902.1"/>
    </source>
</evidence>
<organism evidence="4 5">
    <name type="scientific">Pseudomonas luteola</name>
    <dbReference type="NCBI Taxonomy" id="47886"/>
    <lineage>
        <taxon>Bacteria</taxon>
        <taxon>Pseudomonadati</taxon>
        <taxon>Pseudomonadota</taxon>
        <taxon>Gammaproteobacteria</taxon>
        <taxon>Pseudomonadales</taxon>
        <taxon>Pseudomonadaceae</taxon>
        <taxon>Pseudomonas</taxon>
    </lineage>
</organism>
<dbReference type="EMBL" id="JADTXM010000028">
    <property type="protein sequence ID" value="MBH3441761.1"/>
    <property type="molecule type" value="Genomic_DNA"/>
</dbReference>
<dbReference type="Proteomes" id="UP000638986">
    <property type="component" value="Unassembled WGS sequence"/>
</dbReference>
<gene>
    <name evidence="4" type="primary">pilR_2</name>
    <name evidence="3" type="synonym">pilR_1</name>
    <name evidence="2" type="ORF">I5Q09_24080</name>
    <name evidence="3" type="ORF">NCTC11842_00047</name>
    <name evidence="4" type="ORF">NCTC11842_00223</name>
</gene>
<protein>
    <submittedName>
        <fullName evidence="4">PilR</fullName>
    </submittedName>
</protein>
<dbReference type="PANTHER" id="PTHR30012">
    <property type="entry name" value="GENERAL SECRETION PATHWAY PROTEIN"/>
    <property type="match status" value="1"/>
</dbReference>
<evidence type="ECO:0000313" key="6">
    <source>
        <dbReference type="Proteomes" id="UP000638986"/>
    </source>
</evidence>
<keyword evidence="1" id="KW-0472">Membrane</keyword>
<dbReference type="Proteomes" id="UP000250443">
    <property type="component" value="Unassembled WGS sequence"/>
</dbReference>
<dbReference type="PANTHER" id="PTHR30012:SF0">
    <property type="entry name" value="TYPE II SECRETION SYSTEM PROTEIN F-RELATED"/>
    <property type="match status" value="1"/>
</dbReference>
<keyword evidence="1" id="KW-0812">Transmembrane</keyword>
<dbReference type="RefSeq" id="WP_112297412.1">
    <property type="nucleotide sequence ID" value="NZ_JADTXM010000028.1"/>
</dbReference>
<dbReference type="EMBL" id="UAUF01000002">
    <property type="protein sequence ID" value="SPZ00078.1"/>
    <property type="molecule type" value="Genomic_DNA"/>
</dbReference>
<keyword evidence="1" id="KW-1133">Transmembrane helix</keyword>
<proteinExistence type="predicted"/>
<evidence type="ECO:0000256" key="1">
    <source>
        <dbReference type="SAM" id="Phobius"/>
    </source>
</evidence>
<name>A0A2X2BZ17_PSELU</name>
<evidence type="ECO:0000313" key="2">
    <source>
        <dbReference type="EMBL" id="MBH3441761.1"/>
    </source>
</evidence>
<feature type="transmembrane region" description="Helical" evidence="1">
    <location>
        <begin position="202"/>
        <end position="224"/>
    </location>
</feature>